<name>A0A4R1S722_HYDET</name>
<dbReference type="InterPro" id="IPR017900">
    <property type="entry name" value="4Fe4S_Fe_S_CS"/>
</dbReference>
<evidence type="ECO:0000256" key="7">
    <source>
        <dbReference type="ARBA" id="ARBA00023004"/>
    </source>
</evidence>
<dbReference type="PROSITE" id="PS51379">
    <property type="entry name" value="4FE4S_FER_2"/>
    <property type="match status" value="2"/>
</dbReference>
<dbReference type="Gene3D" id="3.30.70.20">
    <property type="match status" value="1"/>
</dbReference>
<dbReference type="InterPro" id="IPR017896">
    <property type="entry name" value="4Fe4S_Fe-S-bd"/>
</dbReference>
<protein>
    <submittedName>
        <fullName evidence="10">Nitroreductase</fullName>
    </submittedName>
</protein>
<evidence type="ECO:0000256" key="6">
    <source>
        <dbReference type="ARBA" id="ARBA00023002"/>
    </source>
</evidence>
<dbReference type="AlphaFoldDB" id="A0A4R1S722"/>
<dbReference type="Pfam" id="PF00881">
    <property type="entry name" value="Nitroreductase"/>
    <property type="match status" value="1"/>
</dbReference>
<sequence>MSLLSVDQAQCVRCGTCAAVCPIGGGLIAMGEKGPEAQEDDSCIGCGHCVAVCPTAALDNRRAPLGKQAAAPQERRWDAGQAAQFLRSRRSIRNYRPEAVPRETLLQLLDMARFAPTASNRQGISFRVISDREKLKRIAAATVGWLEQTVASGGMKSAAGHIRAFQKGEDTILRSAPHLILALCPRGTAEVGRSSADFMLAYAELYALALGLGTCWAGLLQYCAFSGYSPLLELLELPADREVAGALMAGYPRFHYQRLVDREPLAVSWS</sequence>
<dbReference type="GO" id="GO:0016491">
    <property type="term" value="F:oxidoreductase activity"/>
    <property type="evidence" value="ECO:0007669"/>
    <property type="project" value="UniProtKB-KW"/>
</dbReference>
<organism evidence="10 11">
    <name type="scientific">Hydrogenispora ethanolica</name>
    <dbReference type="NCBI Taxonomy" id="1082276"/>
    <lineage>
        <taxon>Bacteria</taxon>
        <taxon>Bacillati</taxon>
        <taxon>Bacillota</taxon>
        <taxon>Hydrogenispora</taxon>
    </lineage>
</organism>
<keyword evidence="8" id="KW-0411">Iron-sulfur</keyword>
<evidence type="ECO:0000313" key="10">
    <source>
        <dbReference type="EMBL" id="TCL75165.1"/>
    </source>
</evidence>
<dbReference type="Pfam" id="PF13237">
    <property type="entry name" value="Fer4_10"/>
    <property type="match status" value="1"/>
</dbReference>
<dbReference type="PROSITE" id="PS00198">
    <property type="entry name" value="4FE4S_FER_1"/>
    <property type="match status" value="2"/>
</dbReference>
<dbReference type="PANTHER" id="PTHR43673:SF2">
    <property type="entry name" value="NITROREDUCTASE"/>
    <property type="match status" value="1"/>
</dbReference>
<evidence type="ECO:0000256" key="8">
    <source>
        <dbReference type="ARBA" id="ARBA00023014"/>
    </source>
</evidence>
<dbReference type="InterPro" id="IPR000415">
    <property type="entry name" value="Nitroreductase-like"/>
</dbReference>
<dbReference type="GO" id="GO:0051536">
    <property type="term" value="F:iron-sulfur cluster binding"/>
    <property type="evidence" value="ECO:0007669"/>
    <property type="project" value="UniProtKB-KW"/>
</dbReference>
<evidence type="ECO:0000313" key="11">
    <source>
        <dbReference type="Proteomes" id="UP000295008"/>
    </source>
</evidence>
<keyword evidence="7" id="KW-0408">Iron</keyword>
<keyword evidence="11" id="KW-1185">Reference proteome</keyword>
<evidence type="ECO:0000256" key="4">
    <source>
        <dbReference type="ARBA" id="ARBA00022643"/>
    </source>
</evidence>
<dbReference type="PANTHER" id="PTHR43673">
    <property type="entry name" value="NAD(P)H NITROREDUCTASE YDGI-RELATED"/>
    <property type="match status" value="1"/>
</dbReference>
<accession>A0A4R1S722</accession>
<dbReference type="Gene3D" id="3.40.109.10">
    <property type="entry name" value="NADH Oxidase"/>
    <property type="match status" value="1"/>
</dbReference>
<keyword evidence="6" id="KW-0560">Oxidoreductase</keyword>
<evidence type="ECO:0000256" key="5">
    <source>
        <dbReference type="ARBA" id="ARBA00022723"/>
    </source>
</evidence>
<dbReference type="CDD" id="cd02143">
    <property type="entry name" value="nitroreductase_FeS-like"/>
    <property type="match status" value="1"/>
</dbReference>
<evidence type="ECO:0000256" key="2">
    <source>
        <dbReference type="ARBA" id="ARBA00007118"/>
    </source>
</evidence>
<feature type="domain" description="4Fe-4S ferredoxin-type" evidence="9">
    <location>
        <begin position="2"/>
        <end position="32"/>
    </location>
</feature>
<dbReference type="Proteomes" id="UP000295008">
    <property type="component" value="Unassembled WGS sequence"/>
</dbReference>
<dbReference type="RefSeq" id="WP_132012845.1">
    <property type="nucleotide sequence ID" value="NZ_SLUN01000003.1"/>
</dbReference>
<keyword evidence="3" id="KW-0285">Flavoprotein</keyword>
<dbReference type="InterPro" id="IPR029479">
    <property type="entry name" value="Nitroreductase"/>
</dbReference>
<evidence type="ECO:0000256" key="3">
    <source>
        <dbReference type="ARBA" id="ARBA00022630"/>
    </source>
</evidence>
<dbReference type="EMBL" id="SLUN01000003">
    <property type="protein sequence ID" value="TCL75165.1"/>
    <property type="molecule type" value="Genomic_DNA"/>
</dbReference>
<comment type="similarity">
    <text evidence="2">Belongs to the nitroreductase family.</text>
</comment>
<feature type="domain" description="4Fe-4S ferredoxin-type" evidence="9">
    <location>
        <begin position="33"/>
        <end position="63"/>
    </location>
</feature>
<keyword evidence="4" id="KW-0288">FMN</keyword>
<proteinExistence type="inferred from homology"/>
<dbReference type="SUPFAM" id="SSF55469">
    <property type="entry name" value="FMN-dependent nitroreductase-like"/>
    <property type="match status" value="1"/>
</dbReference>
<evidence type="ECO:0000259" key="9">
    <source>
        <dbReference type="PROSITE" id="PS51379"/>
    </source>
</evidence>
<dbReference type="GO" id="GO:0046872">
    <property type="term" value="F:metal ion binding"/>
    <property type="evidence" value="ECO:0007669"/>
    <property type="project" value="UniProtKB-KW"/>
</dbReference>
<dbReference type="OrthoDB" id="368873at2"/>
<gene>
    <name evidence="10" type="ORF">EDC14_100396</name>
</gene>
<reference evidence="10 11" key="1">
    <citation type="submission" date="2019-03" db="EMBL/GenBank/DDBJ databases">
        <title>Genomic Encyclopedia of Type Strains, Phase IV (KMG-IV): sequencing the most valuable type-strain genomes for metagenomic binning, comparative biology and taxonomic classification.</title>
        <authorList>
            <person name="Goeker M."/>
        </authorList>
    </citation>
    <scope>NUCLEOTIDE SEQUENCE [LARGE SCALE GENOMIC DNA]</scope>
    <source>
        <strain evidence="10 11">LX-B</strain>
    </source>
</reference>
<evidence type="ECO:0000256" key="1">
    <source>
        <dbReference type="ARBA" id="ARBA00001917"/>
    </source>
</evidence>
<dbReference type="SUPFAM" id="SSF54862">
    <property type="entry name" value="4Fe-4S ferredoxins"/>
    <property type="match status" value="1"/>
</dbReference>
<keyword evidence="5" id="KW-0479">Metal-binding</keyword>
<comment type="caution">
    <text evidence="10">The sequence shown here is derived from an EMBL/GenBank/DDBJ whole genome shotgun (WGS) entry which is preliminary data.</text>
</comment>
<comment type="cofactor">
    <cofactor evidence="1">
        <name>FMN</name>
        <dbReference type="ChEBI" id="CHEBI:58210"/>
    </cofactor>
</comment>